<feature type="region of interest" description="Disordered" evidence="1">
    <location>
        <begin position="38"/>
        <end position="111"/>
    </location>
</feature>
<feature type="region of interest" description="Disordered" evidence="1">
    <location>
        <begin position="1"/>
        <end position="23"/>
    </location>
</feature>
<evidence type="ECO:0000256" key="1">
    <source>
        <dbReference type="SAM" id="MobiDB-lite"/>
    </source>
</evidence>
<proteinExistence type="predicted"/>
<organism evidence="2 3">
    <name type="scientific">Streptomyces laurentii</name>
    <dbReference type="NCBI Taxonomy" id="39478"/>
    <lineage>
        <taxon>Bacteria</taxon>
        <taxon>Bacillati</taxon>
        <taxon>Actinomycetota</taxon>
        <taxon>Actinomycetes</taxon>
        <taxon>Kitasatosporales</taxon>
        <taxon>Streptomycetaceae</taxon>
        <taxon>Streptomyces</taxon>
    </lineage>
</organism>
<evidence type="ECO:0000313" key="2">
    <source>
        <dbReference type="EMBL" id="BAU88167.1"/>
    </source>
</evidence>
<sequence length="111" mass="11773">MPGARRAIRRRGATHSKVSNAPECAPYEGCPRADCLRADHLGRAPPQPGTARPGTTKPRRDGGFLPGPIAVTGLEERSPLGGNLGTGPLRRHIQSNGSDLPLVPECPLRRV</sequence>
<feature type="compositionally biased region" description="Basic residues" evidence="1">
    <location>
        <begin position="1"/>
        <end position="14"/>
    </location>
</feature>
<dbReference type="EMBL" id="AP017424">
    <property type="protein sequence ID" value="BAU88167.1"/>
    <property type="molecule type" value="Genomic_DNA"/>
</dbReference>
<reference evidence="2 3" key="1">
    <citation type="journal article" date="2016" name="Genome Announc.">
        <title>Complete Genome Sequence of Thiostrepton-Producing Streptomyces laurentii ATCC 31255.</title>
        <authorList>
            <person name="Doi K."/>
            <person name="Fujino Y."/>
            <person name="Nagayoshi Y."/>
            <person name="Ohshima T."/>
            <person name="Ogata S."/>
        </authorList>
    </citation>
    <scope>NUCLEOTIDE SEQUENCE [LARGE SCALE GENOMIC DNA]</scope>
    <source>
        <strain evidence="2 3">ATCC 31255</strain>
    </source>
</reference>
<name>A0A169PLK5_STRLU</name>
<gene>
    <name evidence="2" type="ORF">SLA_7301</name>
</gene>
<dbReference type="Proteomes" id="UP000217676">
    <property type="component" value="Chromosome"/>
</dbReference>
<accession>A0A169PLK5</accession>
<keyword evidence="3" id="KW-1185">Reference proteome</keyword>
<protein>
    <submittedName>
        <fullName evidence="2">Uncharacterized protein</fullName>
    </submittedName>
</protein>
<dbReference type="AlphaFoldDB" id="A0A169PLK5"/>
<dbReference type="KEGG" id="slau:SLA_7301"/>
<evidence type="ECO:0000313" key="3">
    <source>
        <dbReference type="Proteomes" id="UP000217676"/>
    </source>
</evidence>